<evidence type="ECO:0000313" key="2">
    <source>
        <dbReference type="EMBL" id="RMA65811.1"/>
    </source>
</evidence>
<reference evidence="2 3" key="1">
    <citation type="submission" date="2018-10" db="EMBL/GenBank/DDBJ databases">
        <title>Genomic Encyclopedia of Archaeal and Bacterial Type Strains, Phase II (KMG-II): from individual species to whole genera.</title>
        <authorList>
            <person name="Goeker M."/>
        </authorList>
    </citation>
    <scope>NUCLEOTIDE SEQUENCE [LARGE SCALE GENOMIC DNA]</scope>
    <source>
        <strain evidence="2 3">DSM 23424</strain>
    </source>
</reference>
<dbReference type="Pfam" id="PF04480">
    <property type="entry name" value="DUF559"/>
    <property type="match status" value="1"/>
</dbReference>
<keyword evidence="2" id="KW-0378">Hydrolase</keyword>
<sequence length="121" mass="14264">MANKIIPYRKDLKLRAQYLRNNPTETEIVLWNEIRKSSLRVEFHRQVPILDYIVDFYCHEIGLVIEIDGSVHDSQVLEDGKRQGRIEEYGVRLLRFSNKEIFTNLPGVLKTIKEYVDESIS</sequence>
<accession>A0A3L9YYK7</accession>
<dbReference type="InterPro" id="IPR007569">
    <property type="entry name" value="DUF559"/>
</dbReference>
<dbReference type="InterPro" id="IPR011335">
    <property type="entry name" value="Restrct_endonuc-II-like"/>
</dbReference>
<feature type="domain" description="DUF559" evidence="1">
    <location>
        <begin position="11"/>
        <end position="115"/>
    </location>
</feature>
<protein>
    <submittedName>
        <fullName evidence="2">Very-short-patch-repair endonuclease</fullName>
    </submittedName>
</protein>
<keyword evidence="2" id="KW-0255">Endonuclease</keyword>
<dbReference type="Gene3D" id="3.40.960.10">
    <property type="entry name" value="VSR Endonuclease"/>
    <property type="match status" value="1"/>
</dbReference>
<keyword evidence="3" id="KW-1185">Reference proteome</keyword>
<dbReference type="InterPro" id="IPR047216">
    <property type="entry name" value="Endonuclease_DUF559_bact"/>
</dbReference>
<evidence type="ECO:0000313" key="3">
    <source>
        <dbReference type="Proteomes" id="UP000271339"/>
    </source>
</evidence>
<dbReference type="CDD" id="cd01038">
    <property type="entry name" value="Endonuclease_DUF559"/>
    <property type="match status" value="1"/>
</dbReference>
<gene>
    <name evidence="2" type="ORF">BXY75_0224</name>
</gene>
<proteinExistence type="predicted"/>
<dbReference type="RefSeq" id="WP_121905847.1">
    <property type="nucleotide sequence ID" value="NZ_REFC01000011.1"/>
</dbReference>
<dbReference type="SUPFAM" id="SSF52980">
    <property type="entry name" value="Restriction endonuclease-like"/>
    <property type="match status" value="1"/>
</dbReference>
<dbReference type="PANTHER" id="PTHR38590:SF1">
    <property type="entry name" value="BLL0828 PROTEIN"/>
    <property type="match status" value="1"/>
</dbReference>
<evidence type="ECO:0000259" key="1">
    <source>
        <dbReference type="Pfam" id="PF04480"/>
    </source>
</evidence>
<dbReference type="GO" id="GO:0004519">
    <property type="term" value="F:endonuclease activity"/>
    <property type="evidence" value="ECO:0007669"/>
    <property type="project" value="UniProtKB-KW"/>
</dbReference>
<dbReference type="Proteomes" id="UP000271339">
    <property type="component" value="Unassembled WGS sequence"/>
</dbReference>
<keyword evidence="2" id="KW-0540">Nuclease</keyword>
<dbReference type="PANTHER" id="PTHR38590">
    <property type="entry name" value="BLL0828 PROTEIN"/>
    <property type="match status" value="1"/>
</dbReference>
<dbReference type="EMBL" id="REFC01000011">
    <property type="protein sequence ID" value="RMA65811.1"/>
    <property type="molecule type" value="Genomic_DNA"/>
</dbReference>
<dbReference type="AlphaFoldDB" id="A0A3L9YYK7"/>
<name>A0A3L9YYK7_9FLAO</name>
<dbReference type="OrthoDB" id="9798754at2"/>
<organism evidence="2 3">
    <name type="scientific">Ulvibacter antarcticus</name>
    <dbReference type="NCBI Taxonomy" id="442714"/>
    <lineage>
        <taxon>Bacteria</taxon>
        <taxon>Pseudomonadati</taxon>
        <taxon>Bacteroidota</taxon>
        <taxon>Flavobacteriia</taxon>
        <taxon>Flavobacteriales</taxon>
        <taxon>Flavobacteriaceae</taxon>
        <taxon>Ulvibacter</taxon>
    </lineage>
</organism>
<comment type="caution">
    <text evidence="2">The sequence shown here is derived from an EMBL/GenBank/DDBJ whole genome shotgun (WGS) entry which is preliminary data.</text>
</comment>